<dbReference type="Proteomes" id="UP001303946">
    <property type="component" value="Chromosome"/>
</dbReference>
<feature type="transmembrane region" description="Helical" evidence="1">
    <location>
        <begin position="46"/>
        <end position="69"/>
    </location>
</feature>
<dbReference type="PANTHER" id="PTHR30336">
    <property type="entry name" value="INNER MEMBRANE PROTEIN, PROBABLE PERMEASE"/>
    <property type="match status" value="1"/>
</dbReference>
<feature type="transmembrane region" description="Helical" evidence="1">
    <location>
        <begin position="20"/>
        <end position="39"/>
    </location>
</feature>
<keyword evidence="4" id="KW-1185">Reference proteome</keyword>
<evidence type="ECO:0000313" key="3">
    <source>
        <dbReference type="EMBL" id="WOB07069.1"/>
    </source>
</evidence>
<dbReference type="Gene3D" id="3.40.50.620">
    <property type="entry name" value="HUPs"/>
    <property type="match status" value="1"/>
</dbReference>
<dbReference type="PANTHER" id="PTHR30336:SF4">
    <property type="entry name" value="ENVELOPE BIOGENESIS FACTOR ELYC"/>
    <property type="match status" value="1"/>
</dbReference>
<dbReference type="EMBL" id="CP136336">
    <property type="protein sequence ID" value="WOB07069.1"/>
    <property type="molecule type" value="Genomic_DNA"/>
</dbReference>
<feature type="domain" description="DUF218" evidence="2">
    <location>
        <begin position="98"/>
        <end position="264"/>
    </location>
</feature>
<dbReference type="InterPro" id="IPR014729">
    <property type="entry name" value="Rossmann-like_a/b/a_fold"/>
</dbReference>
<evidence type="ECO:0000313" key="4">
    <source>
        <dbReference type="Proteomes" id="UP001303946"/>
    </source>
</evidence>
<accession>A0ABZ0CQ19</accession>
<protein>
    <submittedName>
        <fullName evidence="3">YdcF family protein</fullName>
    </submittedName>
</protein>
<name>A0ABZ0CQ19_9BURK</name>
<dbReference type="InterPro" id="IPR051599">
    <property type="entry name" value="Cell_Envelope_Assoc"/>
</dbReference>
<keyword evidence="1" id="KW-0472">Membrane</keyword>
<organism evidence="3 4">
    <name type="scientific">Piscinibacter gummiphilus</name>
    <dbReference type="NCBI Taxonomy" id="946333"/>
    <lineage>
        <taxon>Bacteria</taxon>
        <taxon>Pseudomonadati</taxon>
        <taxon>Pseudomonadota</taxon>
        <taxon>Betaproteobacteria</taxon>
        <taxon>Burkholderiales</taxon>
        <taxon>Sphaerotilaceae</taxon>
        <taxon>Piscinibacter</taxon>
    </lineage>
</organism>
<keyword evidence="1" id="KW-0812">Transmembrane</keyword>
<proteinExistence type="predicted"/>
<dbReference type="RefSeq" id="WP_316699746.1">
    <property type="nucleotide sequence ID" value="NZ_CP136336.1"/>
</dbReference>
<dbReference type="CDD" id="cd06259">
    <property type="entry name" value="YdcF-like"/>
    <property type="match status" value="1"/>
</dbReference>
<evidence type="ECO:0000259" key="2">
    <source>
        <dbReference type="Pfam" id="PF02698"/>
    </source>
</evidence>
<sequence length="270" mass="28796">MNGLLTLLGIESWKPLLTALVLPPLPFFLLLLIGARLILPRRGLGWLVILLSLAGLWLSACVGMGQVLVQFALKPPAALSAAAVADLKAAVKGKEPVAIVVLGGGAEPLAPEYGISNLAPASLARLRYGLWLSRETGAPVAFSGGVGWAQSTDGKPEAEVAARIASREFGQPLKWQEDRSRDTRENAGHTVQLLKRDGITRIVLVTDGWHMPRAQKMFEQAAGGSVKVDPAPMGLAQHTTRPALDWIPSPAGYQKVHNAVRELLALLVRA</sequence>
<gene>
    <name evidence="3" type="ORF">RXV79_19370</name>
</gene>
<dbReference type="InterPro" id="IPR003848">
    <property type="entry name" value="DUF218"/>
</dbReference>
<keyword evidence="1" id="KW-1133">Transmembrane helix</keyword>
<evidence type="ECO:0000256" key="1">
    <source>
        <dbReference type="SAM" id="Phobius"/>
    </source>
</evidence>
<reference evidence="3 4" key="1">
    <citation type="submission" date="2023-10" db="EMBL/GenBank/DDBJ databases">
        <title>Bacteria for the degradation of biodegradable plastic PBAT(Polybutylene adipate terephthalate).</title>
        <authorList>
            <person name="Weon H.-Y."/>
            <person name="Yeon J."/>
        </authorList>
    </citation>
    <scope>NUCLEOTIDE SEQUENCE [LARGE SCALE GENOMIC DNA]</scope>
    <source>
        <strain evidence="3 4">SBD 7-3</strain>
    </source>
</reference>
<dbReference type="Pfam" id="PF02698">
    <property type="entry name" value="DUF218"/>
    <property type="match status" value="1"/>
</dbReference>